<dbReference type="RefSeq" id="WP_380540896.1">
    <property type="nucleotide sequence ID" value="NZ_JBHFAB010000023.1"/>
</dbReference>
<name>A0ABV6W2F9_9ACTN</name>
<feature type="compositionally biased region" description="Low complexity" evidence="7">
    <location>
        <begin position="225"/>
        <end position="236"/>
    </location>
</feature>
<evidence type="ECO:0000313" key="10">
    <source>
        <dbReference type="Proteomes" id="UP001592531"/>
    </source>
</evidence>
<feature type="transmembrane region" description="Helical" evidence="8">
    <location>
        <begin position="416"/>
        <end position="433"/>
    </location>
</feature>
<keyword evidence="10" id="KW-1185">Reference proteome</keyword>
<feature type="transmembrane region" description="Helical" evidence="8">
    <location>
        <begin position="95"/>
        <end position="116"/>
    </location>
</feature>
<feature type="transmembrane region" description="Helical" evidence="8">
    <location>
        <begin position="348"/>
        <end position="377"/>
    </location>
</feature>
<dbReference type="InterPro" id="IPR011701">
    <property type="entry name" value="MFS"/>
</dbReference>
<feature type="region of interest" description="Disordered" evidence="7">
    <location>
        <begin position="224"/>
        <end position="249"/>
    </location>
</feature>
<organism evidence="9 10">
    <name type="scientific">Streptacidiphilus cavernicola</name>
    <dbReference type="NCBI Taxonomy" id="3342716"/>
    <lineage>
        <taxon>Bacteria</taxon>
        <taxon>Bacillati</taxon>
        <taxon>Actinomycetota</taxon>
        <taxon>Actinomycetes</taxon>
        <taxon>Kitasatosporales</taxon>
        <taxon>Streptomycetaceae</taxon>
        <taxon>Streptacidiphilus</taxon>
    </lineage>
</organism>
<dbReference type="InterPro" id="IPR036259">
    <property type="entry name" value="MFS_trans_sf"/>
</dbReference>
<dbReference type="EMBL" id="JBHFAB010000023">
    <property type="protein sequence ID" value="MFC1420177.1"/>
    <property type="molecule type" value="Genomic_DNA"/>
</dbReference>
<evidence type="ECO:0000256" key="6">
    <source>
        <dbReference type="ARBA" id="ARBA00023136"/>
    </source>
</evidence>
<feature type="compositionally biased region" description="Basic residues" evidence="7">
    <location>
        <begin position="238"/>
        <end position="249"/>
    </location>
</feature>
<dbReference type="PANTHER" id="PTHR23517">
    <property type="entry name" value="RESISTANCE PROTEIN MDTM, PUTATIVE-RELATED-RELATED"/>
    <property type="match status" value="1"/>
</dbReference>
<reference evidence="9 10" key="1">
    <citation type="submission" date="2024-09" db="EMBL/GenBank/DDBJ databases">
        <authorList>
            <person name="Lee S.D."/>
        </authorList>
    </citation>
    <scope>NUCLEOTIDE SEQUENCE [LARGE SCALE GENOMIC DNA]</scope>
    <source>
        <strain evidence="9 10">N8-3</strain>
    </source>
</reference>
<evidence type="ECO:0000256" key="1">
    <source>
        <dbReference type="ARBA" id="ARBA00004651"/>
    </source>
</evidence>
<evidence type="ECO:0000256" key="8">
    <source>
        <dbReference type="SAM" id="Phobius"/>
    </source>
</evidence>
<evidence type="ECO:0000256" key="5">
    <source>
        <dbReference type="ARBA" id="ARBA00022989"/>
    </source>
</evidence>
<keyword evidence="2" id="KW-0813">Transport</keyword>
<dbReference type="InterPro" id="IPR050171">
    <property type="entry name" value="MFS_Transporters"/>
</dbReference>
<gene>
    <name evidence="9" type="ORF">ACEZDE_26565</name>
</gene>
<keyword evidence="6 8" id="KW-0472">Membrane</keyword>
<evidence type="ECO:0000256" key="7">
    <source>
        <dbReference type="SAM" id="MobiDB-lite"/>
    </source>
</evidence>
<dbReference type="Proteomes" id="UP001592531">
    <property type="component" value="Unassembled WGS sequence"/>
</dbReference>
<evidence type="ECO:0000256" key="4">
    <source>
        <dbReference type="ARBA" id="ARBA00022692"/>
    </source>
</evidence>
<feature type="transmembrane region" description="Helical" evidence="8">
    <location>
        <begin position="191"/>
        <end position="209"/>
    </location>
</feature>
<keyword evidence="5 8" id="KW-1133">Transmembrane helix</keyword>
<feature type="transmembrane region" description="Helical" evidence="8">
    <location>
        <begin position="259"/>
        <end position="283"/>
    </location>
</feature>
<dbReference type="SUPFAM" id="SSF103473">
    <property type="entry name" value="MFS general substrate transporter"/>
    <property type="match status" value="1"/>
</dbReference>
<evidence type="ECO:0000256" key="3">
    <source>
        <dbReference type="ARBA" id="ARBA00022475"/>
    </source>
</evidence>
<dbReference type="Pfam" id="PF07690">
    <property type="entry name" value="MFS_1"/>
    <property type="match status" value="1"/>
</dbReference>
<feature type="transmembrane region" description="Helical" evidence="8">
    <location>
        <begin position="32"/>
        <end position="55"/>
    </location>
</feature>
<protein>
    <submittedName>
        <fullName evidence="9">MFS transporter</fullName>
    </submittedName>
</protein>
<keyword evidence="3" id="KW-1003">Cell membrane</keyword>
<feature type="transmembrane region" description="Helical" evidence="8">
    <location>
        <begin position="61"/>
        <end position="83"/>
    </location>
</feature>
<dbReference type="Gene3D" id="1.20.1250.20">
    <property type="entry name" value="MFS general substrate transporter like domains"/>
    <property type="match status" value="2"/>
</dbReference>
<keyword evidence="4 8" id="KW-0812">Transmembrane</keyword>
<evidence type="ECO:0000256" key="2">
    <source>
        <dbReference type="ARBA" id="ARBA00022448"/>
    </source>
</evidence>
<proteinExistence type="predicted"/>
<comment type="subcellular location">
    <subcellularLocation>
        <location evidence="1">Cell membrane</location>
        <topology evidence="1">Multi-pass membrane protein</topology>
    </subcellularLocation>
</comment>
<feature type="transmembrane region" description="Helical" evidence="8">
    <location>
        <begin position="389"/>
        <end position="410"/>
    </location>
</feature>
<comment type="caution">
    <text evidence="9">The sequence shown here is derived from an EMBL/GenBank/DDBJ whole genome shotgun (WGS) entry which is preliminary data.</text>
</comment>
<evidence type="ECO:0000313" key="9">
    <source>
        <dbReference type="EMBL" id="MFC1420177.1"/>
    </source>
</evidence>
<feature type="transmembrane region" description="Helical" evidence="8">
    <location>
        <begin position="295"/>
        <end position="317"/>
    </location>
</feature>
<accession>A0ABV6W2F9</accession>
<dbReference type="PANTHER" id="PTHR23517:SF2">
    <property type="entry name" value="MULTIDRUG RESISTANCE PROTEIN MDTH"/>
    <property type="match status" value="1"/>
</dbReference>
<sequence length="442" mass="44780">MTTTSSRTPVAPVLPQRPKPGALIRASGGPRYAVALIVDALGSGMLRPFLLLFGIQVLHLSVAGAGAAMSVGMLAGLGAVPFAGRWIDRGVRTAAVAAAMLVRVLGVAVLLVTPLLGGSPLWGFTTAALFLGIGNQCWTPAHAAFVSTVAEARYRDAALATGRSLRNAGLGAGALIATVSTAGGAGALRTMAVLTALGYLVGAGLVLSLRVRVRVPVVEAGMQPAAPSASAGPSGSRGRGRVRVRGRGRARGRGRSRLTVLDVANLPYAFCFNVLEVALPAFLVTRLHVAPAWSAGIFVGNTVLVVATQIAVVMWLARFARRSALAASGVVLAVSYLGFWAAGTVGGWGAAAGIAAVSVLYTAGEIMYTGSATALIVASTDPARLGSALSRFQLSSGIGLATSPAVLTLLLDRGSAALWGVLALTTLLAAVAIRRWSPAGQP</sequence>
<feature type="transmembrane region" description="Helical" evidence="8">
    <location>
        <begin position="324"/>
        <end position="342"/>
    </location>
</feature>